<organism evidence="1 2">
    <name type="scientific">Paraliobacillus quinghaiensis</name>
    <dbReference type="NCBI Taxonomy" id="470815"/>
    <lineage>
        <taxon>Bacteria</taxon>
        <taxon>Bacillati</taxon>
        <taxon>Bacillota</taxon>
        <taxon>Bacilli</taxon>
        <taxon>Bacillales</taxon>
        <taxon>Bacillaceae</taxon>
        <taxon>Paraliobacillus</taxon>
    </lineage>
</organism>
<name>A0A917WW06_9BACI</name>
<gene>
    <name evidence="1" type="ORF">GCM10011351_19640</name>
</gene>
<dbReference type="AlphaFoldDB" id="A0A917WW06"/>
<comment type="caution">
    <text evidence="1">The sequence shown here is derived from an EMBL/GenBank/DDBJ whole genome shotgun (WGS) entry which is preliminary data.</text>
</comment>
<evidence type="ECO:0008006" key="3">
    <source>
        <dbReference type="Google" id="ProtNLM"/>
    </source>
</evidence>
<protein>
    <recommendedName>
        <fullName evidence="3">Phenylalanyl-tRNA synthetase subunit beta</fullName>
    </recommendedName>
</protein>
<dbReference type="Proteomes" id="UP000618460">
    <property type="component" value="Unassembled WGS sequence"/>
</dbReference>
<proteinExistence type="predicted"/>
<evidence type="ECO:0000313" key="1">
    <source>
        <dbReference type="EMBL" id="GGM33711.1"/>
    </source>
</evidence>
<dbReference type="RefSeq" id="WP_117155307.1">
    <property type="nucleotide sequence ID" value="NZ_BMLG01000010.1"/>
</dbReference>
<accession>A0A917WW06</accession>
<dbReference type="OrthoDB" id="2427603at2"/>
<dbReference type="EMBL" id="BMLG01000010">
    <property type="protein sequence ID" value="GGM33711.1"/>
    <property type="molecule type" value="Genomic_DNA"/>
</dbReference>
<sequence length="144" mass="16683">MKFIKRMLLTVLVLVCIGYGVYYFGMNYLANRVATEVEARLTTSEEIEVVKQYVESSPVLNDYIEEAAAINEVALVFETKQEAVKQLLKKFSISEMQEIQKTVQDGITKFEQESLIKEIETKLTREELDALKVLVYKELYQQQN</sequence>
<keyword evidence="2" id="KW-1185">Reference proteome</keyword>
<reference evidence="1" key="1">
    <citation type="journal article" date="2014" name="Int. J. Syst. Evol. Microbiol.">
        <title>Complete genome sequence of Corynebacterium casei LMG S-19264T (=DSM 44701T), isolated from a smear-ripened cheese.</title>
        <authorList>
            <consortium name="US DOE Joint Genome Institute (JGI-PGF)"/>
            <person name="Walter F."/>
            <person name="Albersmeier A."/>
            <person name="Kalinowski J."/>
            <person name="Ruckert C."/>
        </authorList>
    </citation>
    <scope>NUCLEOTIDE SEQUENCE</scope>
    <source>
        <strain evidence="1">CGMCC 1.6333</strain>
    </source>
</reference>
<reference evidence="1" key="2">
    <citation type="submission" date="2020-09" db="EMBL/GenBank/DDBJ databases">
        <authorList>
            <person name="Sun Q."/>
            <person name="Zhou Y."/>
        </authorList>
    </citation>
    <scope>NUCLEOTIDE SEQUENCE</scope>
    <source>
        <strain evidence="1">CGMCC 1.6333</strain>
    </source>
</reference>
<evidence type="ECO:0000313" key="2">
    <source>
        <dbReference type="Proteomes" id="UP000618460"/>
    </source>
</evidence>